<dbReference type="InterPro" id="IPR014044">
    <property type="entry name" value="CAP_dom"/>
</dbReference>
<evidence type="ECO:0000256" key="2">
    <source>
        <dbReference type="SAM" id="Phobius"/>
    </source>
</evidence>
<evidence type="ECO:0000313" key="5">
    <source>
        <dbReference type="Proteomes" id="UP000178367"/>
    </source>
</evidence>
<keyword evidence="2" id="KW-0812">Transmembrane</keyword>
<dbReference type="STRING" id="1797994.A2227_01780"/>
<dbReference type="SUPFAM" id="SSF55797">
    <property type="entry name" value="PR-1-like"/>
    <property type="match status" value="1"/>
</dbReference>
<accession>A0A1F5SLI2</accession>
<sequence length="463" mass="51353">MTQKNDKKRGILYLILAYLLYKLIAFFWQDGKKKYQDVKQNLKDFFRNEEKEINELRTGRETFRKYCADSSRLFCDYFIPHEGNGHKPKILRAHSLALIILLLVVIKISLVGYLFLVYPEEGRMTENMTEEILTLINGARSEAGLGTVKSNLVLNIAAHEKAEDMIAKGYFAHHSPDGKKPWDWIDRGQYKYLFVGENLAMNFTSADSAHRALMNSASHKHNILNERYVDVGLAMVTGTMNGKQTNVLVQLFGTTRPAAPTIAKSDMPAPSVIPAAPETVAVLADEEKKTEDKPSPAVAVVKPAIKPAPKTETVESKPADKVSSNPTAEEKIMNEPEILPAIPPVLPETVPAADGSKLALADPVSPNSALEKNIPGEPLVFKNTADASTMRASGIARTVNYVFIAILTLLIMALIVNIIVRYEIQHKHVILQSFLVILFVTSLIYFKFHALEGGLSDILVLSM</sequence>
<evidence type="ECO:0000259" key="3">
    <source>
        <dbReference type="Pfam" id="PF00188"/>
    </source>
</evidence>
<keyword evidence="2" id="KW-0472">Membrane</keyword>
<feature type="transmembrane region" description="Helical" evidence="2">
    <location>
        <begin position="12"/>
        <end position="29"/>
    </location>
</feature>
<dbReference type="AlphaFoldDB" id="A0A1F5SLI2"/>
<evidence type="ECO:0000256" key="1">
    <source>
        <dbReference type="SAM" id="MobiDB-lite"/>
    </source>
</evidence>
<feature type="transmembrane region" description="Helical" evidence="2">
    <location>
        <begin position="96"/>
        <end position="118"/>
    </location>
</feature>
<feature type="domain" description="SCP" evidence="3">
    <location>
        <begin position="133"/>
        <end position="252"/>
    </location>
</feature>
<gene>
    <name evidence="4" type="ORF">A2227_01780</name>
</gene>
<dbReference type="PANTHER" id="PTHR31157">
    <property type="entry name" value="SCP DOMAIN-CONTAINING PROTEIN"/>
    <property type="match status" value="1"/>
</dbReference>
<feature type="transmembrane region" description="Helical" evidence="2">
    <location>
        <begin position="399"/>
        <end position="422"/>
    </location>
</feature>
<evidence type="ECO:0000313" key="4">
    <source>
        <dbReference type="EMBL" id="OGF27555.1"/>
    </source>
</evidence>
<comment type="caution">
    <text evidence="4">The sequence shown here is derived from an EMBL/GenBank/DDBJ whole genome shotgun (WGS) entry which is preliminary data.</text>
</comment>
<dbReference type="InterPro" id="IPR035940">
    <property type="entry name" value="CAP_sf"/>
</dbReference>
<dbReference type="CDD" id="cd05379">
    <property type="entry name" value="CAP_bacterial"/>
    <property type="match status" value="1"/>
</dbReference>
<reference evidence="4 5" key="1">
    <citation type="journal article" date="2016" name="Nat. Commun.">
        <title>Thousands of microbial genomes shed light on interconnected biogeochemical processes in an aquifer system.</title>
        <authorList>
            <person name="Anantharaman K."/>
            <person name="Brown C.T."/>
            <person name="Hug L.A."/>
            <person name="Sharon I."/>
            <person name="Castelle C.J."/>
            <person name="Probst A.J."/>
            <person name="Thomas B.C."/>
            <person name="Singh A."/>
            <person name="Wilkins M.J."/>
            <person name="Karaoz U."/>
            <person name="Brodie E.L."/>
            <person name="Williams K.H."/>
            <person name="Hubbard S.S."/>
            <person name="Banfield J.F."/>
        </authorList>
    </citation>
    <scope>NUCLEOTIDE SEQUENCE [LARGE SCALE GENOMIC DNA]</scope>
</reference>
<proteinExistence type="predicted"/>
<dbReference type="PANTHER" id="PTHR31157:SF1">
    <property type="entry name" value="SCP DOMAIN-CONTAINING PROTEIN"/>
    <property type="match status" value="1"/>
</dbReference>
<feature type="region of interest" description="Disordered" evidence="1">
    <location>
        <begin position="309"/>
        <end position="328"/>
    </location>
</feature>
<dbReference type="EMBL" id="MFGB01000007">
    <property type="protein sequence ID" value="OGF27555.1"/>
    <property type="molecule type" value="Genomic_DNA"/>
</dbReference>
<feature type="transmembrane region" description="Helical" evidence="2">
    <location>
        <begin position="428"/>
        <end position="446"/>
    </location>
</feature>
<keyword evidence="2" id="KW-1133">Transmembrane helix</keyword>
<dbReference type="Pfam" id="PF00188">
    <property type="entry name" value="CAP"/>
    <property type="match status" value="1"/>
</dbReference>
<organism evidence="4 5">
    <name type="scientific">Candidatus Falkowbacteria bacterium RIFOXYA2_FULL_47_19</name>
    <dbReference type="NCBI Taxonomy" id="1797994"/>
    <lineage>
        <taxon>Bacteria</taxon>
        <taxon>Candidatus Falkowiibacteriota</taxon>
    </lineage>
</organism>
<dbReference type="Gene3D" id="3.40.33.10">
    <property type="entry name" value="CAP"/>
    <property type="match status" value="1"/>
</dbReference>
<dbReference type="Proteomes" id="UP000178367">
    <property type="component" value="Unassembled WGS sequence"/>
</dbReference>
<protein>
    <recommendedName>
        <fullName evidence="3">SCP domain-containing protein</fullName>
    </recommendedName>
</protein>
<name>A0A1F5SLI2_9BACT</name>